<sequence>MTEKLTLESPVVKETKQKYNTSRIGKKLSRLDISFEDFFYHFSKNDRWRKAGTLRNLTSNAVWYVEITFFREMFGKSRKERYRIAAPVRRKKLLSELAETLPRDAKILRIRSRALRAGCRVELLTQATDERHVVPVRSYVGINGYVCGVYARSAKNPRLKIRRSALNLKAQVVEIGKRRVFVIPSEVISKKWFTDPKTNEVEILLTKTLSGHPTDRTARILKKYEGAWWVLDDSVKTP</sequence>
<gene>
    <name evidence="1" type="ORF">A3B35_00700</name>
</gene>
<organism evidence="1 2">
    <name type="scientific">Candidatus Kaiserbacteria bacterium RIFCSPLOWO2_01_FULL_54_24</name>
    <dbReference type="NCBI Taxonomy" id="1798515"/>
    <lineage>
        <taxon>Bacteria</taxon>
        <taxon>Candidatus Kaiseribacteriota</taxon>
    </lineage>
</organism>
<evidence type="ECO:0000313" key="1">
    <source>
        <dbReference type="EMBL" id="OGG76802.1"/>
    </source>
</evidence>
<reference evidence="1 2" key="1">
    <citation type="journal article" date="2016" name="Nat. Commun.">
        <title>Thousands of microbial genomes shed light on interconnected biogeochemical processes in an aquifer system.</title>
        <authorList>
            <person name="Anantharaman K."/>
            <person name="Brown C.T."/>
            <person name="Hug L.A."/>
            <person name="Sharon I."/>
            <person name="Castelle C.J."/>
            <person name="Probst A.J."/>
            <person name="Thomas B.C."/>
            <person name="Singh A."/>
            <person name="Wilkins M.J."/>
            <person name="Karaoz U."/>
            <person name="Brodie E.L."/>
            <person name="Williams K.H."/>
            <person name="Hubbard S.S."/>
            <person name="Banfield J.F."/>
        </authorList>
    </citation>
    <scope>NUCLEOTIDE SEQUENCE [LARGE SCALE GENOMIC DNA]</scope>
</reference>
<name>A0A1F6ETK1_9BACT</name>
<dbReference type="EMBL" id="MFMC01000038">
    <property type="protein sequence ID" value="OGG76802.1"/>
    <property type="molecule type" value="Genomic_DNA"/>
</dbReference>
<dbReference type="AlphaFoldDB" id="A0A1F6ETK1"/>
<comment type="caution">
    <text evidence="1">The sequence shown here is derived from an EMBL/GenBank/DDBJ whole genome shotgun (WGS) entry which is preliminary data.</text>
</comment>
<dbReference type="STRING" id="1798515.A3B35_00700"/>
<accession>A0A1F6ETK1</accession>
<dbReference type="Proteomes" id="UP000177215">
    <property type="component" value="Unassembled WGS sequence"/>
</dbReference>
<evidence type="ECO:0000313" key="2">
    <source>
        <dbReference type="Proteomes" id="UP000177215"/>
    </source>
</evidence>
<proteinExistence type="predicted"/>
<protein>
    <submittedName>
        <fullName evidence="1">Uncharacterized protein</fullName>
    </submittedName>
</protein>